<keyword evidence="3" id="KW-1185">Reference proteome</keyword>
<dbReference type="InterPro" id="IPR012338">
    <property type="entry name" value="Beta-lactam/transpept-like"/>
</dbReference>
<dbReference type="SUPFAM" id="SSF56601">
    <property type="entry name" value="beta-lactamase/transpeptidase-like"/>
    <property type="match status" value="1"/>
</dbReference>
<gene>
    <name evidence="2" type="ORF">F0U60_02580</name>
</gene>
<dbReference type="Pfam" id="PF00144">
    <property type="entry name" value="Beta-lactamase"/>
    <property type="match status" value="1"/>
</dbReference>
<dbReference type="RefSeq" id="WP_395813563.1">
    <property type="nucleotide sequence ID" value="NZ_CP043494.1"/>
</dbReference>
<organism evidence="2 3">
    <name type="scientific">Archangium minus</name>
    <dbReference type="NCBI Taxonomy" id="83450"/>
    <lineage>
        <taxon>Bacteria</taxon>
        <taxon>Pseudomonadati</taxon>
        <taxon>Myxococcota</taxon>
        <taxon>Myxococcia</taxon>
        <taxon>Myxococcales</taxon>
        <taxon>Cystobacterineae</taxon>
        <taxon>Archangiaceae</taxon>
        <taxon>Archangium</taxon>
    </lineage>
</organism>
<name>A0ABY9WH40_9BACT</name>
<accession>A0ABY9WH40</accession>
<dbReference type="InterPro" id="IPR050789">
    <property type="entry name" value="Diverse_Enzym_Activities"/>
</dbReference>
<dbReference type="PANTHER" id="PTHR43283">
    <property type="entry name" value="BETA-LACTAMASE-RELATED"/>
    <property type="match status" value="1"/>
</dbReference>
<evidence type="ECO:0000313" key="2">
    <source>
        <dbReference type="EMBL" id="WNG43105.1"/>
    </source>
</evidence>
<dbReference type="Proteomes" id="UP001611383">
    <property type="component" value="Chromosome"/>
</dbReference>
<dbReference type="InterPro" id="IPR001466">
    <property type="entry name" value="Beta-lactam-related"/>
</dbReference>
<reference evidence="2 3" key="1">
    <citation type="submission" date="2019-08" db="EMBL/GenBank/DDBJ databases">
        <title>Archangium and Cystobacter genomes.</title>
        <authorList>
            <person name="Chen I.-C.K."/>
            <person name="Wielgoss S."/>
        </authorList>
    </citation>
    <scope>NUCLEOTIDE SEQUENCE [LARGE SCALE GENOMIC DNA]</scope>
    <source>
        <strain evidence="2 3">Cbm 6</strain>
    </source>
</reference>
<dbReference type="Gene3D" id="3.40.710.10">
    <property type="entry name" value="DD-peptidase/beta-lactamase superfamily"/>
    <property type="match status" value="1"/>
</dbReference>
<dbReference type="PANTHER" id="PTHR43283:SF3">
    <property type="entry name" value="BETA-LACTAMASE FAMILY PROTEIN (AFU_ORTHOLOGUE AFUA_5G07500)"/>
    <property type="match status" value="1"/>
</dbReference>
<sequence length="426" mass="46726">MARFPGRSWSKFLVVWSVLLLSACASPLARQMRPVEALLREQVDAQKIPGAVVLLQRTDGSDSYVKAVGQMDREQGKALREDALFRIASMTKPITSVAVMMLVEEGKLGLEEPISKYLPEWQNVQVLASPPATPGESYSTVPAQTPITVRHLLTHTSGISYRFMGEPLGPLYQKAGIVDGFEHTSWTLADQSRALASLPLKHQPGAAFTYGLNTDILGYLVEQVSGVPLDRFFQERIFTPLGMKDTSFFPPEDKASRMPALYRHTATGALERVPETGTNVVEGFFTYAPDFQTTGAKSYRSGGAGLVSTASDYARFLQMMANGGELGGVRLLKRETVEQMTRNQIGNLRTDFVGTGFGLGFGVQDDPALVEKQGPVGTYFWSGIFKSHAWVDPQHQLAGIIMINLWDMASDTPSDIRARIDSAVEK</sequence>
<dbReference type="EMBL" id="CP043494">
    <property type="protein sequence ID" value="WNG43105.1"/>
    <property type="molecule type" value="Genomic_DNA"/>
</dbReference>
<evidence type="ECO:0000259" key="1">
    <source>
        <dbReference type="Pfam" id="PF00144"/>
    </source>
</evidence>
<protein>
    <submittedName>
        <fullName evidence="2">Beta-lactamase family protein</fullName>
    </submittedName>
</protein>
<dbReference type="PROSITE" id="PS51257">
    <property type="entry name" value="PROKAR_LIPOPROTEIN"/>
    <property type="match status" value="1"/>
</dbReference>
<evidence type="ECO:0000313" key="3">
    <source>
        <dbReference type="Proteomes" id="UP001611383"/>
    </source>
</evidence>
<proteinExistence type="predicted"/>
<feature type="domain" description="Beta-lactamase-related" evidence="1">
    <location>
        <begin position="35"/>
        <end position="420"/>
    </location>
</feature>